<organism evidence="1 2">
    <name type="scientific">Panagrolaimus sp. PS1159</name>
    <dbReference type="NCBI Taxonomy" id="55785"/>
    <lineage>
        <taxon>Eukaryota</taxon>
        <taxon>Metazoa</taxon>
        <taxon>Ecdysozoa</taxon>
        <taxon>Nematoda</taxon>
        <taxon>Chromadorea</taxon>
        <taxon>Rhabditida</taxon>
        <taxon>Tylenchina</taxon>
        <taxon>Panagrolaimomorpha</taxon>
        <taxon>Panagrolaimoidea</taxon>
        <taxon>Panagrolaimidae</taxon>
        <taxon>Panagrolaimus</taxon>
    </lineage>
</organism>
<name>A0AC35FFC2_9BILA</name>
<accession>A0AC35FFC2</accession>
<proteinExistence type="predicted"/>
<evidence type="ECO:0000313" key="1">
    <source>
        <dbReference type="Proteomes" id="UP000887580"/>
    </source>
</evidence>
<dbReference type="WBParaSite" id="PS1159_v2.g16990.t1">
    <property type="protein sequence ID" value="PS1159_v2.g16990.t1"/>
    <property type="gene ID" value="PS1159_v2.g16990"/>
</dbReference>
<reference evidence="2" key="1">
    <citation type="submission" date="2022-11" db="UniProtKB">
        <authorList>
            <consortium name="WormBaseParasite"/>
        </authorList>
    </citation>
    <scope>IDENTIFICATION</scope>
</reference>
<evidence type="ECO:0000313" key="2">
    <source>
        <dbReference type="WBParaSite" id="PS1159_v2.g16990.t1"/>
    </source>
</evidence>
<dbReference type="Proteomes" id="UP000887580">
    <property type="component" value="Unplaced"/>
</dbReference>
<protein>
    <submittedName>
        <fullName evidence="2">Protein kinase domain-containing protein</fullName>
    </submittedName>
</protein>
<sequence length="313" mass="36519">MEFLAAKKIIHRDLAARNVLVAENYTMKISDFGLSRNVIHNDYYRKHGNGNLPIKWMAPESLDEDRHIYTTYSDVWSYGVIVWEIMTLGEQPYRNIPMGCLYEKLKSGYRMEAPPTCPEEISSVMQRCWREIPEERPSFKTIGNYFDKIIKGCDTYKEEKLKSGYRMEAPPTCPEEISSVMQRCWREIPEERPSFKTIGNYFDKIIKGCDTYKEETHSEPSPQQSDESDNGDEGLIYDIISPLQPRKRPMLVPDMESFEDFVEKSNITFNNENAVEDSPLLGRRSNASPKIRRKGRPKTEPYYFNMEAARNNE</sequence>